<keyword evidence="4 7" id="KW-1133">Transmembrane helix</keyword>
<keyword evidence="10" id="KW-1185">Reference proteome</keyword>
<comment type="subcellular location">
    <subcellularLocation>
        <location evidence="1">Cell membrane</location>
        <topology evidence="1">Multi-pass membrane protein</topology>
    </subcellularLocation>
</comment>
<keyword evidence="2" id="KW-0813">Transport</keyword>
<name>A0ABQ3TSZ8_STRHY</name>
<dbReference type="InterPro" id="IPR036259">
    <property type="entry name" value="MFS_trans_sf"/>
</dbReference>
<accession>A0ABQ3TSZ8</accession>
<dbReference type="PANTHER" id="PTHR42718:SF9">
    <property type="entry name" value="MAJOR FACILITATOR SUPERFAMILY MULTIDRUG TRANSPORTER MFSC"/>
    <property type="match status" value="1"/>
</dbReference>
<dbReference type="PROSITE" id="PS50850">
    <property type="entry name" value="MFS"/>
    <property type="match status" value="1"/>
</dbReference>
<evidence type="ECO:0000256" key="4">
    <source>
        <dbReference type="ARBA" id="ARBA00022989"/>
    </source>
</evidence>
<evidence type="ECO:0000256" key="6">
    <source>
        <dbReference type="ARBA" id="ARBA00023251"/>
    </source>
</evidence>
<evidence type="ECO:0000256" key="2">
    <source>
        <dbReference type="ARBA" id="ARBA00022448"/>
    </source>
</evidence>
<evidence type="ECO:0000259" key="8">
    <source>
        <dbReference type="PROSITE" id="PS50850"/>
    </source>
</evidence>
<comment type="caution">
    <text evidence="9">The sequence shown here is derived from an EMBL/GenBank/DDBJ whole genome shotgun (WGS) entry which is preliminary data.</text>
</comment>
<protein>
    <recommendedName>
        <fullName evidence="8">Major facilitator superfamily (MFS) profile domain-containing protein</fullName>
    </recommendedName>
</protein>
<keyword evidence="5 7" id="KW-0472">Membrane</keyword>
<dbReference type="InterPro" id="IPR011701">
    <property type="entry name" value="MFS"/>
</dbReference>
<proteinExistence type="predicted"/>
<evidence type="ECO:0000256" key="3">
    <source>
        <dbReference type="ARBA" id="ARBA00022692"/>
    </source>
</evidence>
<evidence type="ECO:0000313" key="10">
    <source>
        <dbReference type="Proteomes" id="UP001054854"/>
    </source>
</evidence>
<reference evidence="9" key="1">
    <citation type="submission" date="2024-05" db="EMBL/GenBank/DDBJ databases">
        <title>Whole genome shotgun sequence of Streptomyces hygroscopicus NBRC 113678.</title>
        <authorList>
            <person name="Komaki H."/>
            <person name="Tamura T."/>
        </authorList>
    </citation>
    <scope>NUCLEOTIDE SEQUENCE</scope>
    <source>
        <strain evidence="9">N11-34</strain>
    </source>
</reference>
<sequence>MQSGSRLGWLITARMLQAVGGSMLNPVAMSIISNTFTDPRQRARAIGVWSGVVGLSMAAGPIIGGALVESAGRRATNPADRRSKPVHLTDEGQAAARVIDILTTPPDALLALPRRTSRHWTASWRGF</sequence>
<feature type="transmembrane region" description="Helical" evidence="7">
    <location>
        <begin position="46"/>
        <end position="68"/>
    </location>
</feature>
<dbReference type="PROSITE" id="PS00216">
    <property type="entry name" value="SUGAR_TRANSPORT_1"/>
    <property type="match status" value="1"/>
</dbReference>
<dbReference type="InterPro" id="IPR020846">
    <property type="entry name" value="MFS_dom"/>
</dbReference>
<evidence type="ECO:0000256" key="7">
    <source>
        <dbReference type="SAM" id="Phobius"/>
    </source>
</evidence>
<dbReference type="SUPFAM" id="SSF103473">
    <property type="entry name" value="MFS general substrate transporter"/>
    <property type="match status" value="1"/>
</dbReference>
<dbReference type="EMBL" id="BNEK01000002">
    <property type="protein sequence ID" value="GHJ26460.1"/>
    <property type="molecule type" value="Genomic_DNA"/>
</dbReference>
<evidence type="ECO:0000256" key="1">
    <source>
        <dbReference type="ARBA" id="ARBA00004651"/>
    </source>
</evidence>
<gene>
    <name evidence="9" type="ORF">TPA0910_08930</name>
</gene>
<keyword evidence="6" id="KW-0046">Antibiotic resistance</keyword>
<evidence type="ECO:0000313" key="9">
    <source>
        <dbReference type="EMBL" id="GHJ26460.1"/>
    </source>
</evidence>
<dbReference type="Gene3D" id="1.20.1720.10">
    <property type="entry name" value="Multidrug resistance protein D"/>
    <property type="match status" value="1"/>
</dbReference>
<dbReference type="Proteomes" id="UP001054854">
    <property type="component" value="Unassembled WGS sequence"/>
</dbReference>
<dbReference type="Pfam" id="PF07690">
    <property type="entry name" value="MFS_1"/>
    <property type="match status" value="1"/>
</dbReference>
<feature type="domain" description="Major facilitator superfamily (MFS) profile" evidence="8">
    <location>
        <begin position="1"/>
        <end position="127"/>
    </location>
</feature>
<keyword evidence="3 7" id="KW-0812">Transmembrane</keyword>
<dbReference type="PANTHER" id="PTHR42718">
    <property type="entry name" value="MAJOR FACILITATOR SUPERFAMILY MULTIDRUG TRANSPORTER MFSC"/>
    <property type="match status" value="1"/>
</dbReference>
<organism evidence="9 10">
    <name type="scientific">Streptomyces hygroscopicus</name>
    <dbReference type="NCBI Taxonomy" id="1912"/>
    <lineage>
        <taxon>Bacteria</taxon>
        <taxon>Bacillati</taxon>
        <taxon>Actinomycetota</taxon>
        <taxon>Actinomycetes</taxon>
        <taxon>Kitasatosporales</taxon>
        <taxon>Streptomycetaceae</taxon>
        <taxon>Streptomyces</taxon>
        <taxon>Streptomyces violaceusniger group</taxon>
    </lineage>
</organism>
<dbReference type="InterPro" id="IPR005829">
    <property type="entry name" value="Sugar_transporter_CS"/>
</dbReference>
<evidence type="ECO:0000256" key="5">
    <source>
        <dbReference type="ARBA" id="ARBA00023136"/>
    </source>
</evidence>